<accession>A0A1J1I8J8</accession>
<keyword evidence="13" id="KW-1185">Reference proteome</keyword>
<evidence type="ECO:0000256" key="4">
    <source>
        <dbReference type="ARBA" id="ARBA00004406"/>
    </source>
</evidence>
<evidence type="ECO:0000256" key="7">
    <source>
        <dbReference type="ARBA" id="ARBA00022723"/>
    </source>
</evidence>
<evidence type="ECO:0000256" key="10">
    <source>
        <dbReference type="ARBA" id="ARBA00023033"/>
    </source>
</evidence>
<sequence length="168" mass="19589">MSDLESFTKFNETFCLFTLKYVAAETHQSISNIKLKSEVPIITICKTNKITTKWHQRRRIITSAFHFNILQQFTENVDRHGELFVSNLKKFEGQKNKEEISVGDIIISENVAATIAPYFLGRNPEIYQNPLKFDPMRFKAETNNERNLYAYVPFSVGPRNCTRQKFTI</sequence>
<dbReference type="InterPro" id="IPR002403">
    <property type="entry name" value="Cyt_P450_E_grp-IV"/>
</dbReference>
<evidence type="ECO:0000256" key="2">
    <source>
        <dbReference type="ARBA" id="ARBA00003690"/>
    </source>
</evidence>
<organism evidence="12 13">
    <name type="scientific">Clunio marinus</name>
    <dbReference type="NCBI Taxonomy" id="568069"/>
    <lineage>
        <taxon>Eukaryota</taxon>
        <taxon>Metazoa</taxon>
        <taxon>Ecdysozoa</taxon>
        <taxon>Arthropoda</taxon>
        <taxon>Hexapoda</taxon>
        <taxon>Insecta</taxon>
        <taxon>Pterygota</taxon>
        <taxon>Neoptera</taxon>
        <taxon>Endopterygota</taxon>
        <taxon>Diptera</taxon>
        <taxon>Nematocera</taxon>
        <taxon>Chironomoidea</taxon>
        <taxon>Chironomidae</taxon>
        <taxon>Clunio</taxon>
    </lineage>
</organism>
<evidence type="ECO:0000256" key="11">
    <source>
        <dbReference type="PIRSR" id="PIRSR602403-1"/>
    </source>
</evidence>
<dbReference type="InterPro" id="IPR050196">
    <property type="entry name" value="Cytochrome_P450_Monoox"/>
</dbReference>
<gene>
    <name evidence="12" type="primary">similar to Cytochrome P450 4V2</name>
    <name evidence="12" type="ORF">CLUMA_CG008743</name>
</gene>
<evidence type="ECO:0000313" key="13">
    <source>
        <dbReference type="Proteomes" id="UP000183832"/>
    </source>
</evidence>
<dbReference type="PANTHER" id="PTHR24291:SF203">
    <property type="entry name" value="CYTOCHROME P450 4D1-RELATED"/>
    <property type="match status" value="1"/>
</dbReference>
<dbReference type="AlphaFoldDB" id="A0A1J1I8J8"/>
<keyword evidence="9 11" id="KW-0408">Iron</keyword>
<evidence type="ECO:0000256" key="9">
    <source>
        <dbReference type="ARBA" id="ARBA00023004"/>
    </source>
</evidence>
<evidence type="ECO:0000313" key="12">
    <source>
        <dbReference type="EMBL" id="CRK95270.1"/>
    </source>
</evidence>
<dbReference type="EMBL" id="CVRI01000041">
    <property type="protein sequence ID" value="CRK95270.1"/>
    <property type="molecule type" value="Genomic_DNA"/>
</dbReference>
<comment type="function">
    <text evidence="2">May be involved in the metabolism of insect hormones and in the breakdown of synthetic insecticides.</text>
</comment>
<proteinExistence type="inferred from homology"/>
<evidence type="ECO:0000256" key="3">
    <source>
        <dbReference type="ARBA" id="ARBA00004174"/>
    </source>
</evidence>
<dbReference type="GO" id="GO:0005789">
    <property type="term" value="C:endoplasmic reticulum membrane"/>
    <property type="evidence" value="ECO:0007669"/>
    <property type="project" value="UniProtKB-SubCell"/>
</dbReference>
<evidence type="ECO:0000256" key="6">
    <source>
        <dbReference type="ARBA" id="ARBA00022617"/>
    </source>
</evidence>
<dbReference type="GO" id="GO:0005506">
    <property type="term" value="F:iron ion binding"/>
    <property type="evidence" value="ECO:0007669"/>
    <property type="project" value="InterPro"/>
</dbReference>
<dbReference type="InterPro" id="IPR001128">
    <property type="entry name" value="Cyt_P450"/>
</dbReference>
<comment type="similarity">
    <text evidence="5">Belongs to the cytochrome P450 family.</text>
</comment>
<name>A0A1J1I8J8_9DIPT</name>
<feature type="binding site" description="axial binding residue" evidence="11">
    <location>
        <position position="161"/>
    </location>
    <ligand>
        <name>heme</name>
        <dbReference type="ChEBI" id="CHEBI:30413"/>
    </ligand>
    <ligandPart>
        <name>Fe</name>
        <dbReference type="ChEBI" id="CHEBI:18248"/>
    </ligandPart>
</feature>
<dbReference type="PRINTS" id="PR00465">
    <property type="entry name" value="EP450IV"/>
</dbReference>
<comment type="subcellular location">
    <subcellularLocation>
        <location evidence="4">Endoplasmic reticulum membrane</location>
        <topology evidence="4">Peripheral membrane protein</topology>
    </subcellularLocation>
    <subcellularLocation>
        <location evidence="3">Microsome membrane</location>
        <topology evidence="3">Peripheral membrane protein</topology>
    </subcellularLocation>
</comment>
<dbReference type="SUPFAM" id="SSF48264">
    <property type="entry name" value="Cytochrome P450"/>
    <property type="match status" value="1"/>
</dbReference>
<keyword evidence="10" id="KW-0503">Monooxygenase</keyword>
<keyword evidence="6 11" id="KW-0349">Heme</keyword>
<keyword evidence="8" id="KW-0560">Oxidoreductase</keyword>
<dbReference type="OrthoDB" id="1470350at2759"/>
<dbReference type="GO" id="GO:0004497">
    <property type="term" value="F:monooxygenase activity"/>
    <property type="evidence" value="ECO:0007669"/>
    <property type="project" value="UniProtKB-KW"/>
</dbReference>
<dbReference type="Proteomes" id="UP000183832">
    <property type="component" value="Unassembled WGS sequence"/>
</dbReference>
<evidence type="ECO:0000256" key="1">
    <source>
        <dbReference type="ARBA" id="ARBA00001971"/>
    </source>
</evidence>
<reference evidence="12 13" key="1">
    <citation type="submission" date="2015-04" db="EMBL/GenBank/DDBJ databases">
        <authorList>
            <person name="Syromyatnikov M.Y."/>
            <person name="Popov V.N."/>
        </authorList>
    </citation>
    <scope>NUCLEOTIDE SEQUENCE [LARGE SCALE GENOMIC DNA]</scope>
</reference>
<evidence type="ECO:0000256" key="8">
    <source>
        <dbReference type="ARBA" id="ARBA00023002"/>
    </source>
</evidence>
<protein>
    <submittedName>
        <fullName evidence="12">CLUMA_CG008743, isoform A</fullName>
    </submittedName>
</protein>
<dbReference type="GO" id="GO:0020037">
    <property type="term" value="F:heme binding"/>
    <property type="evidence" value="ECO:0007669"/>
    <property type="project" value="InterPro"/>
</dbReference>
<dbReference type="InterPro" id="IPR036396">
    <property type="entry name" value="Cyt_P450_sf"/>
</dbReference>
<dbReference type="PANTHER" id="PTHR24291">
    <property type="entry name" value="CYTOCHROME P450 FAMILY 4"/>
    <property type="match status" value="1"/>
</dbReference>
<dbReference type="STRING" id="568069.A0A1J1I8J8"/>
<dbReference type="Pfam" id="PF00067">
    <property type="entry name" value="p450"/>
    <property type="match status" value="1"/>
</dbReference>
<evidence type="ECO:0000256" key="5">
    <source>
        <dbReference type="ARBA" id="ARBA00010617"/>
    </source>
</evidence>
<dbReference type="GO" id="GO:0016705">
    <property type="term" value="F:oxidoreductase activity, acting on paired donors, with incorporation or reduction of molecular oxygen"/>
    <property type="evidence" value="ECO:0007669"/>
    <property type="project" value="InterPro"/>
</dbReference>
<comment type="cofactor">
    <cofactor evidence="1 11">
        <name>heme</name>
        <dbReference type="ChEBI" id="CHEBI:30413"/>
    </cofactor>
</comment>
<keyword evidence="7 11" id="KW-0479">Metal-binding</keyword>
<dbReference type="Gene3D" id="1.10.630.10">
    <property type="entry name" value="Cytochrome P450"/>
    <property type="match status" value="1"/>
</dbReference>